<proteinExistence type="predicted"/>
<protein>
    <recommendedName>
        <fullName evidence="4">Phage protein D</fullName>
    </recommendedName>
</protein>
<gene>
    <name evidence="2" type="ORF">SAMN06297251_103117</name>
</gene>
<dbReference type="RefSeq" id="WP_084408946.1">
    <property type="nucleotide sequence ID" value="NZ_FWXR01000003.1"/>
</dbReference>
<dbReference type="Proteomes" id="UP000192656">
    <property type="component" value="Unassembled WGS sequence"/>
</dbReference>
<dbReference type="STRING" id="937218.SAMN06297251_103117"/>
<name>A0A1W1ZU76_9HYPH</name>
<dbReference type="EMBL" id="FWXR01000003">
    <property type="protein sequence ID" value="SMC51661.1"/>
    <property type="molecule type" value="Genomic_DNA"/>
</dbReference>
<evidence type="ECO:0000313" key="3">
    <source>
        <dbReference type="Proteomes" id="UP000192656"/>
    </source>
</evidence>
<feature type="region of interest" description="Disordered" evidence="1">
    <location>
        <begin position="333"/>
        <end position="356"/>
    </location>
</feature>
<sequence>MPIPFFEISTQGGIVVTDRTAGGNIELTVTDGVGASTDTVQFRIDDNEGIIAPPRTGEVLSIVGGYRDGAKRNFGSFVVDEVTLDGYPQTIDVQCQSLAAKEMGKQREPKAYKPPEYQTYGDVFREIAGKIGLTPAISPALAEVPLRYEMQAEEKAAEFLTRIFAKLGGAISVKDQHLIASEKGKGTSATGIVLPPIYVASGKNLMSYSVSVRDKPRHGTVEATFFDRDDAERKSVEIETGDDGPTFLIRSPFPGEDEAKRAAQAKVGDLRRATGSANFVIDGDPDARAEAELYAYGIRSLVDGVWRATNVVHSWSGSSAYTTAISCELPTSAQGANGPSAGGAERVPIPTPRPAA</sequence>
<dbReference type="OrthoDB" id="8361056at2"/>
<evidence type="ECO:0000256" key="1">
    <source>
        <dbReference type="SAM" id="MobiDB-lite"/>
    </source>
</evidence>
<dbReference type="AlphaFoldDB" id="A0A1W1ZU76"/>
<evidence type="ECO:0008006" key="4">
    <source>
        <dbReference type="Google" id="ProtNLM"/>
    </source>
</evidence>
<reference evidence="2 3" key="1">
    <citation type="submission" date="2017-04" db="EMBL/GenBank/DDBJ databases">
        <authorList>
            <person name="Afonso C.L."/>
            <person name="Miller P.J."/>
            <person name="Scott M.A."/>
            <person name="Spackman E."/>
            <person name="Goraichik I."/>
            <person name="Dimitrov K.M."/>
            <person name="Suarez D.L."/>
            <person name="Swayne D.E."/>
        </authorList>
    </citation>
    <scope>NUCLEOTIDE SEQUENCE [LARGE SCALE GENOMIC DNA]</scope>
    <source>
        <strain evidence="2 3">CGMCC 1.10972</strain>
    </source>
</reference>
<accession>A0A1W1ZU76</accession>
<dbReference type="SUPFAM" id="SSF69279">
    <property type="entry name" value="Phage tail proteins"/>
    <property type="match status" value="1"/>
</dbReference>
<organism evidence="2 3">
    <name type="scientific">Fulvimarina manganoxydans</name>
    <dbReference type="NCBI Taxonomy" id="937218"/>
    <lineage>
        <taxon>Bacteria</taxon>
        <taxon>Pseudomonadati</taxon>
        <taxon>Pseudomonadota</taxon>
        <taxon>Alphaproteobacteria</taxon>
        <taxon>Hyphomicrobiales</taxon>
        <taxon>Aurantimonadaceae</taxon>
        <taxon>Fulvimarina</taxon>
    </lineage>
</organism>
<keyword evidence="3" id="KW-1185">Reference proteome</keyword>
<evidence type="ECO:0000313" key="2">
    <source>
        <dbReference type="EMBL" id="SMC51661.1"/>
    </source>
</evidence>